<comment type="caution">
    <text evidence="4">The sequence shown here is derived from an EMBL/GenBank/DDBJ whole genome shotgun (WGS) entry which is preliminary data.</text>
</comment>
<dbReference type="PROSITE" id="PS50930">
    <property type="entry name" value="HTH_LYTTR"/>
    <property type="match status" value="1"/>
</dbReference>
<evidence type="ECO:0000259" key="2">
    <source>
        <dbReference type="PROSITE" id="PS50110"/>
    </source>
</evidence>
<sequence>MAHYSYVFTIIYDEPVRTLTNRNKPLFSFRYQAYSNLDEKCRRTLHMGLITNALQHPVLISHLSGANNYSFVHFRTGEQLLVSKSLRFLERQLPSFIRIHKTLLVNPTCVVKLQTQVHSKGSGAVVLEDGTVLPVSRRQWPVLVHSVEADDSAAVEPERSIAFVSSDTTKSLLLRQIIEDNWPLTLVHVLDNSAFLSQLLALAQIERPVLLLIDLRQSTLSRLALLQELKGNPRLRRLPVVLLVGPRAEGTRSGYALQANSVITIPEDNSQFVDIMEQVCRYWLTMASLPSI</sequence>
<accession>A0ABX0QHT4</accession>
<proteinExistence type="predicted"/>
<keyword evidence="1" id="KW-0597">Phosphoprotein</keyword>
<feature type="domain" description="Response regulatory" evidence="2">
    <location>
        <begin position="160"/>
        <end position="280"/>
    </location>
</feature>
<evidence type="ECO:0000256" key="1">
    <source>
        <dbReference type="PROSITE-ProRule" id="PRU00169"/>
    </source>
</evidence>
<dbReference type="InterPro" id="IPR011006">
    <property type="entry name" value="CheY-like_superfamily"/>
</dbReference>
<name>A0ABX0QHT4_9BACT</name>
<dbReference type="Pfam" id="PF04397">
    <property type="entry name" value="LytTR"/>
    <property type="match status" value="1"/>
</dbReference>
<feature type="modified residue" description="4-aspartylphosphate" evidence="1">
    <location>
        <position position="214"/>
    </location>
</feature>
<dbReference type="Gene3D" id="3.40.50.2300">
    <property type="match status" value="1"/>
</dbReference>
<gene>
    <name evidence="4" type="ORF">F7231_10000</name>
</gene>
<reference evidence="4" key="1">
    <citation type="submission" date="2024-05" db="EMBL/GenBank/DDBJ databases">
        <authorList>
            <person name="Jung D.-H."/>
        </authorList>
    </citation>
    <scope>NUCLEOTIDE SEQUENCE</scope>
    <source>
        <strain evidence="4">JA-25</strain>
    </source>
</reference>
<dbReference type="InterPro" id="IPR001789">
    <property type="entry name" value="Sig_transdc_resp-reg_receiver"/>
</dbReference>
<dbReference type="Gene3D" id="2.40.50.1020">
    <property type="entry name" value="LytTr DNA-binding domain"/>
    <property type="match status" value="1"/>
</dbReference>
<dbReference type="SMART" id="SM00850">
    <property type="entry name" value="LytTR"/>
    <property type="match status" value="1"/>
</dbReference>
<feature type="domain" description="HTH LytTR-type" evidence="3">
    <location>
        <begin position="63"/>
        <end position="149"/>
    </location>
</feature>
<dbReference type="PROSITE" id="PS50110">
    <property type="entry name" value="RESPONSE_REGULATORY"/>
    <property type="match status" value="1"/>
</dbReference>
<evidence type="ECO:0000313" key="4">
    <source>
        <dbReference type="EMBL" id="NID10502.1"/>
    </source>
</evidence>
<evidence type="ECO:0000259" key="3">
    <source>
        <dbReference type="PROSITE" id="PS50930"/>
    </source>
</evidence>
<dbReference type="EMBL" id="WAEL01000003">
    <property type="protein sequence ID" value="NID10502.1"/>
    <property type="molecule type" value="Genomic_DNA"/>
</dbReference>
<keyword evidence="5" id="KW-1185">Reference proteome</keyword>
<organism evidence="4 5">
    <name type="scientific">Fibrivirga algicola</name>
    <dbReference type="NCBI Taxonomy" id="2950420"/>
    <lineage>
        <taxon>Bacteria</taxon>
        <taxon>Pseudomonadati</taxon>
        <taxon>Bacteroidota</taxon>
        <taxon>Cytophagia</taxon>
        <taxon>Cytophagales</taxon>
        <taxon>Spirosomataceae</taxon>
        <taxon>Fibrivirga</taxon>
    </lineage>
</organism>
<evidence type="ECO:0000313" key="5">
    <source>
        <dbReference type="Proteomes" id="UP000606008"/>
    </source>
</evidence>
<dbReference type="Proteomes" id="UP000606008">
    <property type="component" value="Unassembled WGS sequence"/>
</dbReference>
<dbReference type="InterPro" id="IPR007492">
    <property type="entry name" value="LytTR_DNA-bd_dom"/>
</dbReference>
<dbReference type="SUPFAM" id="SSF52172">
    <property type="entry name" value="CheY-like"/>
    <property type="match status" value="1"/>
</dbReference>
<protein>
    <submittedName>
        <fullName evidence="4">LytTR family transcriptional regulator</fullName>
    </submittedName>
</protein>